<dbReference type="GO" id="GO:0000324">
    <property type="term" value="C:fungal-type vacuole"/>
    <property type="evidence" value="ECO:0007669"/>
    <property type="project" value="EnsemblFungi"/>
</dbReference>
<dbReference type="FunCoup" id="A0A0C3HJW9">
    <property type="interactions" value="119"/>
</dbReference>
<evidence type="ECO:0000256" key="2">
    <source>
        <dbReference type="ARBA" id="ARBA00007467"/>
    </source>
</evidence>
<accession>A0A0C3HJW9</accession>
<dbReference type="EMBL" id="KN832874">
    <property type="protein sequence ID" value="KIN02612.1"/>
    <property type="molecule type" value="Genomic_DNA"/>
</dbReference>
<feature type="transmembrane region" description="Helical" evidence="8">
    <location>
        <begin position="91"/>
        <end position="110"/>
    </location>
</feature>
<evidence type="ECO:0000256" key="6">
    <source>
        <dbReference type="ARBA" id="ARBA00022989"/>
    </source>
</evidence>
<evidence type="ECO:0000256" key="8">
    <source>
        <dbReference type="RuleBase" id="RU361113"/>
    </source>
</evidence>
<dbReference type="Pfam" id="PF02487">
    <property type="entry name" value="CLN3"/>
    <property type="match status" value="1"/>
</dbReference>
<feature type="transmembrane region" description="Helical" evidence="8">
    <location>
        <begin position="149"/>
        <end position="170"/>
    </location>
</feature>
<dbReference type="GO" id="GO:0051453">
    <property type="term" value="P:regulation of intracellular pH"/>
    <property type="evidence" value="ECO:0007669"/>
    <property type="project" value="EnsemblFungi"/>
</dbReference>
<evidence type="ECO:0000256" key="5">
    <source>
        <dbReference type="ARBA" id="ARBA00022970"/>
    </source>
</evidence>
<evidence type="ECO:0000256" key="1">
    <source>
        <dbReference type="ARBA" id="ARBA00004127"/>
    </source>
</evidence>
<gene>
    <name evidence="9" type="ORF">OIDMADRAFT_160166</name>
</gene>
<comment type="similarity">
    <text evidence="2 8">Belongs to the battenin family.</text>
</comment>
<feature type="transmembrane region" description="Helical" evidence="8">
    <location>
        <begin position="116"/>
        <end position="137"/>
    </location>
</feature>
<dbReference type="AlphaFoldDB" id="A0A0C3HJW9"/>
<dbReference type="InterPro" id="IPR018460">
    <property type="entry name" value="Battenin_disease_Cln3_subgr"/>
</dbReference>
<evidence type="ECO:0000256" key="3">
    <source>
        <dbReference type="ARBA" id="ARBA00022448"/>
    </source>
</evidence>
<reference evidence="10" key="2">
    <citation type="submission" date="2015-01" db="EMBL/GenBank/DDBJ databases">
        <title>Evolutionary Origins and Diversification of the Mycorrhizal Mutualists.</title>
        <authorList>
            <consortium name="DOE Joint Genome Institute"/>
            <consortium name="Mycorrhizal Genomics Consortium"/>
            <person name="Kohler A."/>
            <person name="Kuo A."/>
            <person name="Nagy L.G."/>
            <person name="Floudas D."/>
            <person name="Copeland A."/>
            <person name="Barry K.W."/>
            <person name="Cichocki N."/>
            <person name="Veneault-Fourrey C."/>
            <person name="LaButti K."/>
            <person name="Lindquist E.A."/>
            <person name="Lipzen A."/>
            <person name="Lundell T."/>
            <person name="Morin E."/>
            <person name="Murat C."/>
            <person name="Riley R."/>
            <person name="Ohm R."/>
            <person name="Sun H."/>
            <person name="Tunlid A."/>
            <person name="Henrissat B."/>
            <person name="Grigoriev I.V."/>
            <person name="Hibbett D.S."/>
            <person name="Martin F."/>
        </authorList>
    </citation>
    <scope>NUCLEOTIDE SEQUENCE [LARGE SCALE GENOMIC DNA]</scope>
    <source>
        <strain evidence="10">Zn</strain>
    </source>
</reference>
<keyword evidence="6 8" id="KW-1133">Transmembrane helix</keyword>
<dbReference type="PANTHER" id="PTHR10981">
    <property type="entry name" value="BATTENIN"/>
    <property type="match status" value="1"/>
</dbReference>
<dbReference type="GO" id="GO:1903826">
    <property type="term" value="P:L-arginine transmembrane transport"/>
    <property type="evidence" value="ECO:0007669"/>
    <property type="project" value="EnsemblFungi"/>
</dbReference>
<dbReference type="InterPro" id="IPR036259">
    <property type="entry name" value="MFS_trans_sf"/>
</dbReference>
<feature type="transmembrane region" description="Helical" evidence="8">
    <location>
        <begin position="322"/>
        <end position="340"/>
    </location>
</feature>
<dbReference type="InterPro" id="IPR003492">
    <property type="entry name" value="Battenin_disease_Cln3"/>
</dbReference>
<keyword evidence="7 8" id="KW-0472">Membrane</keyword>
<dbReference type="GO" id="GO:0005774">
    <property type="term" value="C:vacuolar membrane"/>
    <property type="evidence" value="ECO:0007669"/>
    <property type="project" value="UniProtKB-SubCell"/>
</dbReference>
<feature type="transmembrane region" description="Helical" evidence="8">
    <location>
        <begin position="352"/>
        <end position="371"/>
    </location>
</feature>
<sequence length="454" mass="49096">MLPLPGTPGASWAMYHARLMALFQWAETPVVISFWLFGLVNNVLYVIILSAAQDLVGASVPKAVVLLADVLPSFLTKLIAPYYIHQIPYSLRILILCFLSSWGMLLIAFAPDGGSITIKLFGVAMASLSSGGGELSFLGLTHYYGPHSLAAWGSGTGGAGLAGAGLYVLFTSTLGRSVKTTLIVSAILPAIMLLSFFTVLPLEPLQHTKNAGPPFESPTTDEVITISASESDPTTALLPPDVTVAAEAYQNSNTFPRQRSNSSAQPPTLSHNIARARSLFLPYMLPLLLVYIAEYTINQAVAPVLLFPLTPPSQNHTPFTSYRQFYPFYALLYQIGVFISRSSTPILRIHNLYFPTALQIGNLAFLVIHALQPYFSFYMVCVVVFWEGLLGGAVYVNTFAEILDRVPAEDREFSLGATSVSDSGGICIAGLIGLLLEEQLCAAQVRSGRGYCRL</sequence>
<keyword evidence="4 8" id="KW-0812">Transmembrane</keyword>
<proteinExistence type="inferred from homology"/>
<feature type="transmembrane region" description="Helical" evidence="8">
    <location>
        <begin position="182"/>
        <end position="202"/>
    </location>
</feature>
<evidence type="ECO:0000256" key="4">
    <source>
        <dbReference type="ARBA" id="ARBA00022692"/>
    </source>
</evidence>
<keyword evidence="10" id="KW-1185">Reference proteome</keyword>
<dbReference type="PANTHER" id="PTHR10981:SF0">
    <property type="entry name" value="BATTENIN"/>
    <property type="match status" value="1"/>
</dbReference>
<feature type="transmembrane region" description="Helical" evidence="8">
    <location>
        <begin position="280"/>
        <end position="302"/>
    </location>
</feature>
<dbReference type="GO" id="GO:0012505">
    <property type="term" value="C:endomembrane system"/>
    <property type="evidence" value="ECO:0007669"/>
    <property type="project" value="UniProtKB-SubCell"/>
</dbReference>
<evidence type="ECO:0000313" key="10">
    <source>
        <dbReference type="Proteomes" id="UP000054321"/>
    </source>
</evidence>
<dbReference type="PIRSF" id="PIRSF015974">
    <property type="entry name" value="CLN3_BTN1"/>
    <property type="match status" value="1"/>
</dbReference>
<dbReference type="STRING" id="913774.A0A0C3HJW9"/>
<keyword evidence="8" id="KW-0926">Vacuole</keyword>
<feature type="transmembrane region" description="Helical" evidence="8">
    <location>
        <begin position="377"/>
        <end position="396"/>
    </location>
</feature>
<organism evidence="9 10">
    <name type="scientific">Oidiodendron maius (strain Zn)</name>
    <dbReference type="NCBI Taxonomy" id="913774"/>
    <lineage>
        <taxon>Eukaryota</taxon>
        <taxon>Fungi</taxon>
        <taxon>Dikarya</taxon>
        <taxon>Ascomycota</taxon>
        <taxon>Pezizomycotina</taxon>
        <taxon>Leotiomycetes</taxon>
        <taxon>Leotiomycetes incertae sedis</taxon>
        <taxon>Myxotrichaceae</taxon>
        <taxon>Oidiodendron</taxon>
    </lineage>
</organism>
<evidence type="ECO:0000313" key="9">
    <source>
        <dbReference type="EMBL" id="KIN02612.1"/>
    </source>
</evidence>
<keyword evidence="3" id="KW-0813">Transport</keyword>
<protein>
    <recommendedName>
        <fullName evidence="8">Protein BTN</fullName>
    </recommendedName>
</protein>
<dbReference type="OrthoDB" id="5965864at2759"/>
<name>A0A0C3HJW9_OIDMZ</name>
<dbReference type="HOGENOM" id="CLU_029663_1_2_1"/>
<comment type="subcellular location">
    <subcellularLocation>
        <location evidence="1">Endomembrane system</location>
        <topology evidence="1">Multi-pass membrane protein</topology>
    </subcellularLocation>
    <subcellularLocation>
        <location evidence="8">Vacuole membrane</location>
        <topology evidence="8">Multi-pass membrane protein</topology>
    </subcellularLocation>
</comment>
<evidence type="ECO:0000256" key="7">
    <source>
        <dbReference type="ARBA" id="ARBA00023136"/>
    </source>
</evidence>
<dbReference type="PRINTS" id="PR01315">
    <property type="entry name" value="BATTENIN"/>
</dbReference>
<dbReference type="SUPFAM" id="SSF103473">
    <property type="entry name" value="MFS general substrate transporter"/>
    <property type="match status" value="1"/>
</dbReference>
<reference evidence="9 10" key="1">
    <citation type="submission" date="2014-04" db="EMBL/GenBank/DDBJ databases">
        <authorList>
            <consortium name="DOE Joint Genome Institute"/>
            <person name="Kuo A."/>
            <person name="Martino E."/>
            <person name="Perotto S."/>
            <person name="Kohler A."/>
            <person name="Nagy L.G."/>
            <person name="Floudas D."/>
            <person name="Copeland A."/>
            <person name="Barry K.W."/>
            <person name="Cichocki N."/>
            <person name="Veneault-Fourrey C."/>
            <person name="LaButti K."/>
            <person name="Lindquist E.A."/>
            <person name="Lipzen A."/>
            <person name="Lundell T."/>
            <person name="Morin E."/>
            <person name="Murat C."/>
            <person name="Sun H."/>
            <person name="Tunlid A."/>
            <person name="Henrissat B."/>
            <person name="Grigoriev I.V."/>
            <person name="Hibbett D.S."/>
            <person name="Martin F."/>
            <person name="Nordberg H.P."/>
            <person name="Cantor M.N."/>
            <person name="Hua S.X."/>
        </authorList>
    </citation>
    <scope>NUCLEOTIDE SEQUENCE [LARGE SCALE GENOMIC DNA]</scope>
    <source>
        <strain evidence="9 10">Zn</strain>
    </source>
</reference>
<dbReference type="Proteomes" id="UP000054321">
    <property type="component" value="Unassembled WGS sequence"/>
</dbReference>
<dbReference type="InParanoid" id="A0A0C3HJW9"/>
<dbReference type="GO" id="GO:0015819">
    <property type="term" value="P:lysine transport"/>
    <property type="evidence" value="ECO:0007669"/>
    <property type="project" value="EnsemblFungi"/>
</dbReference>
<feature type="transmembrane region" description="Helical" evidence="8">
    <location>
        <begin position="30"/>
        <end position="52"/>
    </location>
</feature>
<keyword evidence="5" id="KW-0029">Amino-acid transport</keyword>